<dbReference type="InterPro" id="IPR005064">
    <property type="entry name" value="BUG"/>
</dbReference>
<dbReference type="Gene3D" id="3.40.190.10">
    <property type="entry name" value="Periplasmic binding protein-like II"/>
    <property type="match status" value="1"/>
</dbReference>
<dbReference type="PANTHER" id="PTHR42928:SF5">
    <property type="entry name" value="BLR1237 PROTEIN"/>
    <property type="match status" value="1"/>
</dbReference>
<dbReference type="Gene3D" id="3.40.190.150">
    <property type="entry name" value="Bordetella uptake gene, domain 1"/>
    <property type="match status" value="1"/>
</dbReference>
<keyword evidence="4" id="KW-1185">Reference proteome</keyword>
<reference evidence="3" key="1">
    <citation type="journal article" date="2014" name="Int. J. Syst. Evol. Microbiol.">
        <title>Complete genome sequence of Corynebacterium casei LMG S-19264T (=DSM 44701T), isolated from a smear-ripened cheese.</title>
        <authorList>
            <consortium name="US DOE Joint Genome Institute (JGI-PGF)"/>
            <person name="Walter F."/>
            <person name="Albersmeier A."/>
            <person name="Kalinowski J."/>
            <person name="Ruckert C."/>
        </authorList>
    </citation>
    <scope>NUCLEOTIDE SEQUENCE</scope>
    <source>
        <strain evidence="3">VKM B-2789</strain>
    </source>
</reference>
<reference evidence="3" key="2">
    <citation type="submission" date="2023-01" db="EMBL/GenBank/DDBJ databases">
        <authorList>
            <person name="Sun Q."/>
            <person name="Evtushenko L."/>
        </authorList>
    </citation>
    <scope>NUCLEOTIDE SEQUENCE</scope>
    <source>
        <strain evidence="3">VKM B-2789</strain>
    </source>
</reference>
<protein>
    <submittedName>
        <fullName evidence="3">MFS transporter</fullName>
    </submittedName>
</protein>
<dbReference type="Proteomes" id="UP001143330">
    <property type="component" value="Unassembled WGS sequence"/>
</dbReference>
<gene>
    <name evidence="3" type="ORF">GCM10017653_32200</name>
</gene>
<dbReference type="InterPro" id="IPR042100">
    <property type="entry name" value="Bug_dom1"/>
</dbReference>
<dbReference type="SUPFAM" id="SSF53850">
    <property type="entry name" value="Periplasmic binding protein-like II"/>
    <property type="match status" value="1"/>
</dbReference>
<dbReference type="RefSeq" id="WP_213364969.1">
    <property type="nucleotide sequence ID" value="NZ_BSFM01000014.1"/>
</dbReference>
<name>A0A9W6NC03_9HYPH</name>
<evidence type="ECO:0000256" key="2">
    <source>
        <dbReference type="SAM" id="SignalP"/>
    </source>
</evidence>
<comment type="caution">
    <text evidence="3">The sequence shown here is derived from an EMBL/GenBank/DDBJ whole genome shotgun (WGS) entry which is preliminary data.</text>
</comment>
<evidence type="ECO:0000313" key="4">
    <source>
        <dbReference type="Proteomes" id="UP001143330"/>
    </source>
</evidence>
<evidence type="ECO:0000256" key="1">
    <source>
        <dbReference type="ARBA" id="ARBA00006987"/>
    </source>
</evidence>
<accession>A0A9W6NC03</accession>
<dbReference type="Pfam" id="PF03401">
    <property type="entry name" value="TctC"/>
    <property type="match status" value="1"/>
</dbReference>
<feature type="signal peptide" evidence="2">
    <location>
        <begin position="1"/>
        <end position="33"/>
    </location>
</feature>
<dbReference type="PANTHER" id="PTHR42928">
    <property type="entry name" value="TRICARBOXYLATE-BINDING PROTEIN"/>
    <property type="match status" value="1"/>
</dbReference>
<dbReference type="AlphaFoldDB" id="A0A9W6NC03"/>
<comment type="similarity">
    <text evidence="1">Belongs to the UPF0065 (bug) family.</text>
</comment>
<dbReference type="PIRSF" id="PIRSF017082">
    <property type="entry name" value="YflP"/>
    <property type="match status" value="1"/>
</dbReference>
<proteinExistence type="inferred from homology"/>
<feature type="chain" id="PRO_5040892406" evidence="2">
    <location>
        <begin position="34"/>
        <end position="338"/>
    </location>
</feature>
<sequence length="338" mass="34985">MFRVTPRAVFGAKFGTTFRTLLAAASAAAFAFAAGPSAAQGFPDRPITLVIPFSAGGSTDLVGRLVAQRMSQELGQSVVVENKGGAGGNLGAAQVAKANPDGYTILMGTVATHALNPALYKKMPYDPVTSFAPISLLAVIPNVLVVNPEFPAKTVSELIELLKKDPDKYSYASSGNGTPLHLSGELFKSMAGVQMQHIPYQGAGPALNDVLANQVPIMFDNLPSSAGHIKSGKLRALGVTTAKRAPSFPDVPAIAETLPGYETYTWNALFAPAGTPPEAVAKLNAAANKAIADPAVQARLADFSAIVVGSTPAELEAHVKAEIAKWAPIVKASGAQLD</sequence>
<keyword evidence="2" id="KW-0732">Signal</keyword>
<dbReference type="CDD" id="cd13578">
    <property type="entry name" value="PBP2_Bug27"/>
    <property type="match status" value="1"/>
</dbReference>
<dbReference type="EMBL" id="BSFM01000014">
    <property type="protein sequence ID" value="GLK85150.1"/>
    <property type="molecule type" value="Genomic_DNA"/>
</dbReference>
<evidence type="ECO:0000313" key="3">
    <source>
        <dbReference type="EMBL" id="GLK85150.1"/>
    </source>
</evidence>
<organism evidence="3 4">
    <name type="scientific">Ancylobacter defluvii</name>
    <dbReference type="NCBI Taxonomy" id="1282440"/>
    <lineage>
        <taxon>Bacteria</taxon>
        <taxon>Pseudomonadati</taxon>
        <taxon>Pseudomonadota</taxon>
        <taxon>Alphaproteobacteria</taxon>
        <taxon>Hyphomicrobiales</taxon>
        <taxon>Xanthobacteraceae</taxon>
        <taxon>Ancylobacter</taxon>
    </lineage>
</organism>